<reference evidence="1 2" key="1">
    <citation type="journal article" date="2014" name="J. Biotechnol.">
        <title>Complete genome sequence of the actinobacterium Amycolatopsis japonica MG417-CF17(T) (=DSM 44213T) producing (S,S)-N,N'-ethylenediaminedisuccinic acid.</title>
        <authorList>
            <person name="Stegmann E."/>
            <person name="Albersmeier A."/>
            <person name="Spohn M."/>
            <person name="Gert H."/>
            <person name="Weber T."/>
            <person name="Wohlleben W."/>
            <person name="Kalinowski J."/>
            <person name="Ruckert C."/>
        </authorList>
    </citation>
    <scope>NUCLEOTIDE SEQUENCE [LARGE SCALE GENOMIC DNA]</scope>
    <source>
        <strain evidence="2">MG417-CF17 (DSM 44213)</strain>
    </source>
</reference>
<dbReference type="AlphaFoldDB" id="A0A075UNZ0"/>
<accession>A0A075UNZ0</accession>
<gene>
    <name evidence="1" type="ORF">AJAP_06660</name>
</gene>
<name>A0A075UNZ0_9PSEU</name>
<proteinExistence type="predicted"/>
<protein>
    <submittedName>
        <fullName evidence="1">Uncharacterized protein</fullName>
    </submittedName>
</protein>
<keyword evidence="2" id="KW-1185">Reference proteome</keyword>
<evidence type="ECO:0000313" key="2">
    <source>
        <dbReference type="Proteomes" id="UP000028492"/>
    </source>
</evidence>
<dbReference type="KEGG" id="aja:AJAP_06660"/>
<sequence length="65" mass="7179">MAAGSGQVERRRRLSLAWDQGCHPPIGADIRITPGFTHQVSLGQVAGRSTSWAKRTWFRPFSLAT</sequence>
<evidence type="ECO:0000313" key="1">
    <source>
        <dbReference type="EMBL" id="AIG74249.1"/>
    </source>
</evidence>
<dbReference type="EMBL" id="CP008953">
    <property type="protein sequence ID" value="AIG74249.1"/>
    <property type="molecule type" value="Genomic_DNA"/>
</dbReference>
<dbReference type="Proteomes" id="UP000028492">
    <property type="component" value="Chromosome"/>
</dbReference>
<organism evidence="1 2">
    <name type="scientific">Amycolatopsis japonica</name>
    <dbReference type="NCBI Taxonomy" id="208439"/>
    <lineage>
        <taxon>Bacteria</taxon>
        <taxon>Bacillati</taxon>
        <taxon>Actinomycetota</taxon>
        <taxon>Actinomycetes</taxon>
        <taxon>Pseudonocardiales</taxon>
        <taxon>Pseudonocardiaceae</taxon>
        <taxon>Amycolatopsis</taxon>
        <taxon>Amycolatopsis japonica group</taxon>
    </lineage>
</organism>
<dbReference type="HOGENOM" id="CLU_2840027_0_0_11"/>